<dbReference type="AlphaFoldDB" id="A0ABD2MLJ2"/>
<sequence length="116" mass="13081">MATLCNCCKKPTDKHSLLTCSICRNSFRNTCVGMGSSESSRNVRSENRISFCLLEQPSGTSKDQRIAKENHEVNTIIESIKPDVRCDGVRIQRLAKFTATSYKPRPIKITFSDNHE</sequence>
<dbReference type="EMBL" id="JABFTP020000001">
    <property type="protein sequence ID" value="KAL3267223.1"/>
    <property type="molecule type" value="Genomic_DNA"/>
</dbReference>
<feature type="non-terminal residue" evidence="1">
    <location>
        <position position="116"/>
    </location>
</feature>
<proteinExistence type="predicted"/>
<organism evidence="1 2">
    <name type="scientific">Cryptolaemus montrouzieri</name>
    <dbReference type="NCBI Taxonomy" id="559131"/>
    <lineage>
        <taxon>Eukaryota</taxon>
        <taxon>Metazoa</taxon>
        <taxon>Ecdysozoa</taxon>
        <taxon>Arthropoda</taxon>
        <taxon>Hexapoda</taxon>
        <taxon>Insecta</taxon>
        <taxon>Pterygota</taxon>
        <taxon>Neoptera</taxon>
        <taxon>Endopterygota</taxon>
        <taxon>Coleoptera</taxon>
        <taxon>Polyphaga</taxon>
        <taxon>Cucujiformia</taxon>
        <taxon>Coccinelloidea</taxon>
        <taxon>Coccinellidae</taxon>
        <taxon>Scymninae</taxon>
        <taxon>Scymnini</taxon>
        <taxon>Cryptolaemus</taxon>
    </lineage>
</organism>
<gene>
    <name evidence="1" type="ORF">HHI36_011358</name>
</gene>
<keyword evidence="2" id="KW-1185">Reference proteome</keyword>
<accession>A0ABD2MLJ2</accession>
<dbReference type="InterPro" id="IPR011011">
    <property type="entry name" value="Znf_FYVE_PHD"/>
</dbReference>
<comment type="caution">
    <text evidence="1">The sequence shown here is derived from an EMBL/GenBank/DDBJ whole genome shotgun (WGS) entry which is preliminary data.</text>
</comment>
<evidence type="ECO:0000313" key="1">
    <source>
        <dbReference type="EMBL" id="KAL3267223.1"/>
    </source>
</evidence>
<evidence type="ECO:0000313" key="2">
    <source>
        <dbReference type="Proteomes" id="UP001516400"/>
    </source>
</evidence>
<dbReference type="Proteomes" id="UP001516400">
    <property type="component" value="Unassembled WGS sequence"/>
</dbReference>
<name>A0ABD2MLJ2_9CUCU</name>
<dbReference type="SUPFAM" id="SSF57903">
    <property type="entry name" value="FYVE/PHD zinc finger"/>
    <property type="match status" value="1"/>
</dbReference>
<protein>
    <submittedName>
        <fullName evidence="1">Uncharacterized protein</fullName>
    </submittedName>
</protein>
<reference evidence="1 2" key="1">
    <citation type="journal article" date="2021" name="BMC Biol.">
        <title>Horizontally acquired antibacterial genes associated with adaptive radiation of ladybird beetles.</title>
        <authorList>
            <person name="Li H.S."/>
            <person name="Tang X.F."/>
            <person name="Huang Y.H."/>
            <person name="Xu Z.Y."/>
            <person name="Chen M.L."/>
            <person name="Du X.Y."/>
            <person name="Qiu B.Y."/>
            <person name="Chen P.T."/>
            <person name="Zhang W."/>
            <person name="Slipinski A."/>
            <person name="Escalona H.E."/>
            <person name="Waterhouse R.M."/>
            <person name="Zwick A."/>
            <person name="Pang H."/>
        </authorList>
    </citation>
    <scope>NUCLEOTIDE SEQUENCE [LARGE SCALE GENOMIC DNA]</scope>
    <source>
        <strain evidence="1">SYSU2018</strain>
    </source>
</reference>